<dbReference type="Proteomes" id="UP001638806">
    <property type="component" value="Unassembled WGS sequence"/>
</dbReference>
<accession>A0ACC4E6D0</accession>
<gene>
    <name evidence="1" type="ORF">ACCO45_001219</name>
</gene>
<comment type="caution">
    <text evidence="1">The sequence shown here is derived from an EMBL/GenBank/DDBJ whole genome shotgun (WGS) entry which is preliminary data.</text>
</comment>
<evidence type="ECO:0000313" key="1">
    <source>
        <dbReference type="EMBL" id="KAL3964215.1"/>
    </source>
</evidence>
<protein>
    <submittedName>
        <fullName evidence="1">Uncharacterized protein</fullName>
    </submittedName>
</protein>
<proteinExistence type="predicted"/>
<sequence>MPGNGRWDAVVQQTRREMASSKISVPIEPSIPHAAFWWHGARPLTETGGRGCRARCARQLLALVPLVPWMPTTVRGTARSPSDLKRSVTPGTGAVGLARWTPCSGVGGEFTGCPGAPRSTRAVIAGPRGPRQARYLAAQDGFGVSWARGEFEARTVLRWQPSRQALANISHTHQVGAEARAYNVLIDLFVKRHK</sequence>
<name>A0ACC4E6D0_PURLI</name>
<keyword evidence="2" id="KW-1185">Reference proteome</keyword>
<dbReference type="EMBL" id="JBGNUJ010000002">
    <property type="protein sequence ID" value="KAL3964215.1"/>
    <property type="molecule type" value="Genomic_DNA"/>
</dbReference>
<evidence type="ECO:0000313" key="2">
    <source>
        <dbReference type="Proteomes" id="UP001638806"/>
    </source>
</evidence>
<reference evidence="1" key="1">
    <citation type="submission" date="2024-12" db="EMBL/GenBank/DDBJ databases">
        <title>Comparative genomics and development of molecular markers within Purpureocillium lilacinum and among Purpureocillium species.</title>
        <authorList>
            <person name="Yeh Z.-Y."/>
            <person name="Ni N.-T."/>
            <person name="Lo P.-H."/>
            <person name="Mushyakhwo K."/>
            <person name="Lin C.-F."/>
            <person name="Nai Y.-S."/>
        </authorList>
    </citation>
    <scope>NUCLEOTIDE SEQUENCE</scope>
    <source>
        <strain evidence="1">NCHU-NPUST-175</strain>
    </source>
</reference>
<organism evidence="1 2">
    <name type="scientific">Purpureocillium lilacinum</name>
    <name type="common">Paecilomyces lilacinus</name>
    <dbReference type="NCBI Taxonomy" id="33203"/>
    <lineage>
        <taxon>Eukaryota</taxon>
        <taxon>Fungi</taxon>
        <taxon>Dikarya</taxon>
        <taxon>Ascomycota</taxon>
        <taxon>Pezizomycotina</taxon>
        <taxon>Sordariomycetes</taxon>
        <taxon>Hypocreomycetidae</taxon>
        <taxon>Hypocreales</taxon>
        <taxon>Ophiocordycipitaceae</taxon>
        <taxon>Purpureocillium</taxon>
    </lineage>
</organism>